<dbReference type="EMBL" id="CP036526">
    <property type="protein sequence ID" value="QDT09647.1"/>
    <property type="molecule type" value="Genomic_DNA"/>
</dbReference>
<name>A0A517NR86_9BACT</name>
<dbReference type="AlphaFoldDB" id="A0A517NR86"/>
<gene>
    <name evidence="1" type="ORF">K239x_15950</name>
</gene>
<sequence length="102" mass="11280">MIRFVLGFDVCWPNAGLLICVCPVTGGIGDFRPFAQVSTFVVVLRPSPGLVSKRAYERPVPLENGLYCLPCFNTCNDVMLLEKRTGADHDQNHESTDTPRPV</sequence>
<accession>A0A517NR86</accession>
<keyword evidence="2" id="KW-1185">Reference proteome</keyword>
<evidence type="ECO:0000313" key="1">
    <source>
        <dbReference type="EMBL" id="QDT09647.1"/>
    </source>
</evidence>
<organism evidence="1 2">
    <name type="scientific">Stieleria marina</name>
    <dbReference type="NCBI Taxonomy" id="1930275"/>
    <lineage>
        <taxon>Bacteria</taxon>
        <taxon>Pseudomonadati</taxon>
        <taxon>Planctomycetota</taxon>
        <taxon>Planctomycetia</taxon>
        <taxon>Pirellulales</taxon>
        <taxon>Pirellulaceae</taxon>
        <taxon>Stieleria</taxon>
    </lineage>
</organism>
<evidence type="ECO:0000313" key="2">
    <source>
        <dbReference type="Proteomes" id="UP000319817"/>
    </source>
</evidence>
<dbReference type="Proteomes" id="UP000319817">
    <property type="component" value="Chromosome"/>
</dbReference>
<proteinExistence type="predicted"/>
<reference evidence="1 2" key="1">
    <citation type="submission" date="2019-02" db="EMBL/GenBank/DDBJ databases">
        <title>Deep-cultivation of Planctomycetes and their phenomic and genomic characterization uncovers novel biology.</title>
        <authorList>
            <person name="Wiegand S."/>
            <person name="Jogler M."/>
            <person name="Boedeker C."/>
            <person name="Pinto D."/>
            <person name="Vollmers J."/>
            <person name="Rivas-Marin E."/>
            <person name="Kohn T."/>
            <person name="Peeters S.H."/>
            <person name="Heuer A."/>
            <person name="Rast P."/>
            <person name="Oberbeckmann S."/>
            <person name="Bunk B."/>
            <person name="Jeske O."/>
            <person name="Meyerdierks A."/>
            <person name="Storesund J.E."/>
            <person name="Kallscheuer N."/>
            <person name="Luecker S."/>
            <person name="Lage O.M."/>
            <person name="Pohl T."/>
            <person name="Merkel B.J."/>
            <person name="Hornburger P."/>
            <person name="Mueller R.-W."/>
            <person name="Bruemmer F."/>
            <person name="Labrenz M."/>
            <person name="Spormann A.M."/>
            <person name="Op den Camp H."/>
            <person name="Overmann J."/>
            <person name="Amann R."/>
            <person name="Jetten M.S.M."/>
            <person name="Mascher T."/>
            <person name="Medema M.H."/>
            <person name="Devos D.P."/>
            <person name="Kaster A.-K."/>
            <person name="Ovreas L."/>
            <person name="Rohde M."/>
            <person name="Galperin M.Y."/>
            <person name="Jogler C."/>
        </authorList>
    </citation>
    <scope>NUCLEOTIDE SEQUENCE [LARGE SCALE GENOMIC DNA]</scope>
    <source>
        <strain evidence="1 2">K23_9</strain>
    </source>
</reference>
<protein>
    <submittedName>
        <fullName evidence="1">Uncharacterized protein</fullName>
    </submittedName>
</protein>